<proteinExistence type="predicted"/>
<evidence type="ECO:0000313" key="4">
    <source>
        <dbReference type="Proteomes" id="UP000773462"/>
    </source>
</evidence>
<protein>
    <submittedName>
        <fullName evidence="3">Chromosome segregation protein</fullName>
    </submittedName>
</protein>
<comment type="caution">
    <text evidence="3">The sequence shown here is derived from an EMBL/GenBank/DDBJ whole genome shotgun (WGS) entry which is preliminary data.</text>
</comment>
<sequence>MIPWKMWFTGIRDYQPTMMDLSGQESHILITGPNGAGKSTITYCMGVVLYSSKVDLEGLKSRNLLPDDTWKAHIRLLFKNEGSVRMDAPAFIEFSIYIVQEPGQPAKKEFIIQSGDDPEQWDETIKYTSGDRQYNFTTYKKDLQYKYKIDPDLFYLIWYQQEVNQFAVMDPQERFRIFAEMHGINQVQHNWEESMEKLKEVQESLRTADINVSNKKQWLGIAKAALERYEDNRKRLVQGGRMYAGALLKLETFYKQEQQHLLAKQEQLLVDQEATKDNLDLLQEQAERITYELTQVQAEKEQINEEITLLQEKLSLVNNEINETTNVINELNHQLKELNQEKSGITRTEEEVQAQLEAITLQLQERNRDLAKADADIQESESMIAQLMNSSYILHAQIQQDKALEYEHQGRLWQYHSSYDVDKNIAALEQRIRDFKHERDKKAKLLQALTEEGFQLEHNQLWSDRQRESLALFKANGVRAYTLNELVELDESARPAAEEQFETIKYTVFFDGMHVQAPNDLYHVPLRSIVPDRSVTDIQELQIHVKKGISDDVFPHAVKALWWVEQFYQAGEIRVEKGLLIDPRGIRGPQEKKNYILSQKALQKRKEEIQKNTSQLNTVLADIEDSIKNDTQTMQELHAIIQAVRESEAFLTKKHEREGRAAKYALEVLRLDEQKQQLQEIKVVHKKILEKQVKLEHTQGILQQEADFYVRLGQQKEKYETLQQKTKHRQSLAAQQDMIKQQSDTLEEQLDRIEGNERRQNRNFAKNQDDVEQVTRTLQQMNIQLKETHEALETSQINLLTAIEEIENFKGTARFIYDELVNEPEPELSNVKKPQSVTKLRQEYESGKVTFDNARYESGLDPAAPENYKVIEEEVHRLQDEYKRTSLLFEENQERAETLRDQLETTINMRVLEIQQRFKNYMSGFQFEGQIDWKQQEDRKGRVLFHLFIRARKEGHRGTLEDVSVKARGGRVGKGVSGGEESLSSLLFALALLQNLQTAPGFIVMDEFDSALDEQRKLKVFDLYASELKRKLIILSPKSHENSYLDRFSKAYIVQHDPTVPWSKVTGLILKRE</sequence>
<evidence type="ECO:0000256" key="1">
    <source>
        <dbReference type="ARBA" id="ARBA00023054"/>
    </source>
</evidence>
<dbReference type="Gene3D" id="3.40.50.300">
    <property type="entry name" value="P-loop containing nucleotide triphosphate hydrolases"/>
    <property type="match status" value="2"/>
</dbReference>
<evidence type="ECO:0000313" key="3">
    <source>
        <dbReference type="EMBL" id="MBP2113181.1"/>
    </source>
</evidence>
<keyword evidence="4" id="KW-1185">Reference proteome</keyword>
<feature type="coiled-coil region" evidence="2">
    <location>
        <begin position="732"/>
        <end position="798"/>
    </location>
</feature>
<name>A0ABS4NUP4_9BACL</name>
<dbReference type="Proteomes" id="UP000773462">
    <property type="component" value="Unassembled WGS sequence"/>
</dbReference>
<feature type="coiled-coil region" evidence="2">
    <location>
        <begin position="425"/>
        <end position="452"/>
    </location>
</feature>
<dbReference type="InterPro" id="IPR027417">
    <property type="entry name" value="P-loop_NTPase"/>
</dbReference>
<reference evidence="3 4" key="1">
    <citation type="submission" date="2021-03" db="EMBL/GenBank/DDBJ databases">
        <title>Genomic Encyclopedia of Type Strains, Phase IV (KMG-IV): sequencing the most valuable type-strain genomes for metagenomic binning, comparative biology and taxonomic classification.</title>
        <authorList>
            <person name="Goeker M."/>
        </authorList>
    </citation>
    <scope>NUCLEOTIDE SEQUENCE [LARGE SCALE GENOMIC DNA]</scope>
    <source>
        <strain evidence="3 4">DSM 101953</strain>
    </source>
</reference>
<dbReference type="PANTHER" id="PTHR45916">
    <property type="entry name" value="STRUCTURAL MAINTENANCE OF CHROMOSOMES PROTEIN 5"/>
    <property type="match status" value="1"/>
</dbReference>
<dbReference type="PANTHER" id="PTHR45916:SF1">
    <property type="entry name" value="STRUCTURAL MAINTENANCE OF CHROMOSOMES PROTEIN 5"/>
    <property type="match status" value="1"/>
</dbReference>
<evidence type="ECO:0000256" key="2">
    <source>
        <dbReference type="SAM" id="Coils"/>
    </source>
</evidence>
<dbReference type="EMBL" id="JAGGLV010000010">
    <property type="protein sequence ID" value="MBP2113181.1"/>
    <property type="molecule type" value="Genomic_DNA"/>
</dbReference>
<gene>
    <name evidence="3" type="ORF">J2Z70_003340</name>
</gene>
<dbReference type="SUPFAM" id="SSF52540">
    <property type="entry name" value="P-loop containing nucleoside triphosphate hydrolases"/>
    <property type="match status" value="2"/>
</dbReference>
<feature type="coiled-coil region" evidence="2">
    <location>
        <begin position="661"/>
        <end position="691"/>
    </location>
</feature>
<keyword evidence="1 2" id="KW-0175">Coiled coil</keyword>
<accession>A0ABS4NUP4</accession>
<organism evidence="3 4">
    <name type="scientific">Paenibacillus silagei</name>
    <dbReference type="NCBI Taxonomy" id="1670801"/>
    <lineage>
        <taxon>Bacteria</taxon>
        <taxon>Bacillati</taxon>
        <taxon>Bacillota</taxon>
        <taxon>Bacilli</taxon>
        <taxon>Bacillales</taxon>
        <taxon>Paenibacillaceae</taxon>
        <taxon>Paenibacillus</taxon>
    </lineage>
</organism>
<feature type="coiled-coil region" evidence="2">
    <location>
        <begin position="279"/>
        <end position="390"/>
    </location>
</feature>
<dbReference type="RefSeq" id="WP_209874948.1">
    <property type="nucleotide sequence ID" value="NZ_JAGGLV010000010.1"/>
</dbReference>